<gene>
    <name evidence="1" type="ORF">SINDD18_00948</name>
</gene>
<dbReference type="RefSeq" id="WP_061863334.1">
    <property type="nucleotide sequence ID" value="NZ_KQ970819.1"/>
</dbReference>
<accession>A0A139REZ3</accession>
<name>A0A139REZ3_9STRE</name>
<evidence type="ECO:0000313" key="1">
    <source>
        <dbReference type="EMBL" id="KXU13342.1"/>
    </source>
</evidence>
<dbReference type="Proteomes" id="UP000072578">
    <property type="component" value="Unassembled WGS sequence"/>
</dbReference>
<organism evidence="1 2">
    <name type="scientific">Streptococcus infantis</name>
    <dbReference type="NCBI Taxonomy" id="68892"/>
    <lineage>
        <taxon>Bacteria</taxon>
        <taxon>Bacillati</taxon>
        <taxon>Bacillota</taxon>
        <taxon>Bacilli</taxon>
        <taxon>Lactobacillales</taxon>
        <taxon>Streptococcaceae</taxon>
        <taxon>Streptococcus</taxon>
    </lineage>
</organism>
<dbReference type="PATRIC" id="fig|68892.8.peg.1061"/>
<reference evidence="1 2" key="1">
    <citation type="submission" date="2016-01" db="EMBL/GenBank/DDBJ databases">
        <title>Highly variable Streptococcus oralis are common among viridans streptococci isolated from primates.</title>
        <authorList>
            <person name="Denapaite D."/>
            <person name="Rieger M."/>
            <person name="Koendgen S."/>
            <person name="Brueckner R."/>
            <person name="Ochigava I."/>
            <person name="Kappeler P."/>
            <person name="Maetz-Rensing K."/>
            <person name="Leendertz F."/>
            <person name="Hakenbeck R."/>
        </authorList>
    </citation>
    <scope>NUCLEOTIDE SEQUENCE [LARGE SCALE GENOMIC DNA]</scope>
    <source>
        <strain evidence="1 2">DD18</strain>
    </source>
</reference>
<comment type="caution">
    <text evidence="1">The sequence shown here is derived from an EMBL/GenBank/DDBJ whole genome shotgun (WGS) entry which is preliminary data.</text>
</comment>
<sequence>MEPKIDFKDGIITYENLFWLFNNTNEFNKLEFEEDLLQVQFFNEKYILDVGWYPHIGRNGKFKVYVIKNCDWENPLFLESDNTINDLITTIKQGIKCIYAHEHLQQ</sequence>
<protein>
    <submittedName>
        <fullName evidence="1">Uncharacterized protein</fullName>
    </submittedName>
</protein>
<dbReference type="AlphaFoldDB" id="A0A139REZ3"/>
<proteinExistence type="predicted"/>
<evidence type="ECO:0000313" key="2">
    <source>
        <dbReference type="Proteomes" id="UP000072578"/>
    </source>
</evidence>
<dbReference type="EMBL" id="LQZF01000111">
    <property type="protein sequence ID" value="KXU13342.1"/>
    <property type="molecule type" value="Genomic_DNA"/>
</dbReference>